<dbReference type="AlphaFoldDB" id="A0A7V9YYZ4"/>
<name>A0A7V9YYZ4_9BACL</name>
<organism evidence="1 2">
    <name type="scientific">[Anoxybacillus] calidus</name>
    <dbReference type="NCBI Taxonomy" id="575178"/>
    <lineage>
        <taxon>Bacteria</taxon>
        <taxon>Bacillati</taxon>
        <taxon>Bacillota</taxon>
        <taxon>Bacilli</taxon>
        <taxon>Bacillales</taxon>
        <taxon>Anoxybacillaceae</taxon>
        <taxon>Paranoxybacillus</taxon>
    </lineage>
</organism>
<evidence type="ECO:0000313" key="2">
    <source>
        <dbReference type="Proteomes" id="UP000580891"/>
    </source>
</evidence>
<proteinExistence type="predicted"/>
<reference evidence="1 2" key="1">
    <citation type="submission" date="2020-07" db="EMBL/GenBank/DDBJ databases">
        <title>Genomic Encyclopedia of Type Strains, Phase IV (KMG-IV): sequencing the most valuable type-strain genomes for metagenomic binning, comparative biology and taxonomic classification.</title>
        <authorList>
            <person name="Goeker M."/>
        </authorList>
    </citation>
    <scope>NUCLEOTIDE SEQUENCE [LARGE SCALE GENOMIC DNA]</scope>
    <source>
        <strain evidence="1 2">DSM 25220</strain>
    </source>
</reference>
<accession>A0A7V9YYZ4</accession>
<protein>
    <submittedName>
        <fullName evidence="1">Uncharacterized protein</fullName>
    </submittedName>
</protein>
<dbReference type="EMBL" id="JACDUU010000002">
    <property type="protein sequence ID" value="MBA2871049.1"/>
    <property type="molecule type" value="Genomic_DNA"/>
</dbReference>
<gene>
    <name evidence="1" type="ORF">HNQ85_001319</name>
</gene>
<dbReference type="Proteomes" id="UP000580891">
    <property type="component" value="Unassembled WGS sequence"/>
</dbReference>
<sequence length="37" mass="4406">MTFGKYEKHVFAKLVYIDQDTEEAVQMDYDLSVKLYS</sequence>
<keyword evidence="2" id="KW-1185">Reference proteome</keyword>
<comment type="caution">
    <text evidence="1">The sequence shown here is derived from an EMBL/GenBank/DDBJ whole genome shotgun (WGS) entry which is preliminary data.</text>
</comment>
<evidence type="ECO:0000313" key="1">
    <source>
        <dbReference type="EMBL" id="MBA2871049.1"/>
    </source>
</evidence>